<dbReference type="AlphaFoldDB" id="A0A4V2Q8G5"/>
<dbReference type="EMBL" id="SLUI01000009">
    <property type="protein sequence ID" value="TCL36243.1"/>
    <property type="molecule type" value="Genomic_DNA"/>
</dbReference>
<keyword evidence="2" id="KW-1185">Reference proteome</keyword>
<reference evidence="1 2" key="1">
    <citation type="submission" date="2019-03" db="EMBL/GenBank/DDBJ databases">
        <title>Genomic Encyclopedia of Type Strains, Phase IV (KMG-IV): sequencing the most valuable type-strain genomes for metagenomic binning, comparative biology and taxonomic classification.</title>
        <authorList>
            <person name="Goeker M."/>
        </authorList>
    </citation>
    <scope>NUCLEOTIDE SEQUENCE [LARGE SCALE GENOMIC DNA]</scope>
    <source>
        <strain evidence="1 2">DSM 15969</strain>
    </source>
</reference>
<dbReference type="RefSeq" id="WP_132082007.1">
    <property type="nucleotide sequence ID" value="NZ_SLUI01000009.1"/>
</dbReference>
<dbReference type="OrthoDB" id="1903010at2"/>
<evidence type="ECO:0000313" key="2">
    <source>
        <dbReference type="Proteomes" id="UP000295063"/>
    </source>
</evidence>
<evidence type="ECO:0000313" key="1">
    <source>
        <dbReference type="EMBL" id="TCL36243.1"/>
    </source>
</evidence>
<protein>
    <submittedName>
        <fullName evidence="1">Uncharacterized protein</fullName>
    </submittedName>
</protein>
<name>A0A4V2Q8G5_9FIRM</name>
<dbReference type="Proteomes" id="UP000295063">
    <property type="component" value="Unassembled WGS sequence"/>
</dbReference>
<proteinExistence type="predicted"/>
<organism evidence="1 2">
    <name type="scientific">Anaerospora hongkongensis</name>
    <dbReference type="NCBI Taxonomy" id="244830"/>
    <lineage>
        <taxon>Bacteria</taxon>
        <taxon>Bacillati</taxon>
        <taxon>Bacillota</taxon>
        <taxon>Negativicutes</taxon>
        <taxon>Selenomonadales</taxon>
        <taxon>Sporomusaceae</taxon>
        <taxon>Anaerospora</taxon>
    </lineage>
</organism>
<accession>A0A4V2Q8G5</accession>
<sequence>MDMNQYDQYEAIAEENEQELRGDEDANLYIWNEPIRGPRLPEGEYQAKVGRISAERMQGAYGEWIKITIPFIIFSEEILDNIAVCFRASKSLRPDGRMYPIVKGILGTEPESGFDFKRLEGKVVKVVLEHQADKYGDIWENVVSVKKVPTERKRPMPVRVG</sequence>
<gene>
    <name evidence="1" type="ORF">EV210_109193</name>
</gene>
<comment type="caution">
    <text evidence="1">The sequence shown here is derived from an EMBL/GenBank/DDBJ whole genome shotgun (WGS) entry which is preliminary data.</text>
</comment>